<evidence type="ECO:0000313" key="1">
    <source>
        <dbReference type="EMBL" id="GAA0230458.1"/>
    </source>
</evidence>
<name>A0ABN0TUE5_9GAMM</name>
<keyword evidence="2" id="KW-1185">Reference proteome</keyword>
<comment type="caution">
    <text evidence="1">The sequence shown here is derived from an EMBL/GenBank/DDBJ whole genome shotgun (WGS) entry which is preliminary data.</text>
</comment>
<dbReference type="EMBL" id="BAAADG010000011">
    <property type="protein sequence ID" value="GAA0230458.1"/>
    <property type="molecule type" value="Genomic_DNA"/>
</dbReference>
<protein>
    <submittedName>
        <fullName evidence="1">Uncharacterized protein</fullName>
    </submittedName>
</protein>
<gene>
    <name evidence="1" type="ORF">GCM10008964_22240</name>
</gene>
<evidence type="ECO:0000313" key="2">
    <source>
        <dbReference type="Proteomes" id="UP001501476"/>
    </source>
</evidence>
<organism evidence="1 2">
    <name type="scientific">Methylophaga marina</name>
    <dbReference type="NCBI Taxonomy" id="45495"/>
    <lineage>
        <taxon>Bacteria</taxon>
        <taxon>Pseudomonadati</taxon>
        <taxon>Pseudomonadota</taxon>
        <taxon>Gammaproteobacteria</taxon>
        <taxon>Thiotrichales</taxon>
        <taxon>Piscirickettsiaceae</taxon>
        <taxon>Methylophaga</taxon>
    </lineage>
</organism>
<accession>A0ABN0TUE5</accession>
<sequence>MAPDLIDANLSFGEVAKRTFMPLLLTDVYAIHRDFGTASAEPIPKLTVAEVGGICGKFEDFLAILDGRSGTRVVSGDGKRARYELIKVSNQATK</sequence>
<dbReference type="Proteomes" id="UP001501476">
    <property type="component" value="Unassembled WGS sequence"/>
</dbReference>
<proteinExistence type="predicted"/>
<reference evidence="1 2" key="1">
    <citation type="journal article" date="2019" name="Int. J. Syst. Evol. Microbiol.">
        <title>The Global Catalogue of Microorganisms (GCM) 10K type strain sequencing project: providing services to taxonomists for standard genome sequencing and annotation.</title>
        <authorList>
            <consortium name="The Broad Institute Genomics Platform"/>
            <consortium name="The Broad Institute Genome Sequencing Center for Infectious Disease"/>
            <person name="Wu L."/>
            <person name="Ma J."/>
        </authorList>
    </citation>
    <scope>NUCLEOTIDE SEQUENCE [LARGE SCALE GENOMIC DNA]</scope>
    <source>
        <strain evidence="1 2">JCM 6886</strain>
    </source>
</reference>
<dbReference type="RefSeq" id="WP_286304345.1">
    <property type="nucleotide sequence ID" value="NZ_AP027741.1"/>
</dbReference>